<dbReference type="KEGG" id="dac:Daci_5090"/>
<keyword evidence="1" id="KW-0449">Lipoprotein</keyword>
<organism evidence="1 2">
    <name type="scientific">Delftia acidovorans (strain DSM 14801 / SPH-1)</name>
    <dbReference type="NCBI Taxonomy" id="398578"/>
    <lineage>
        <taxon>Bacteria</taxon>
        <taxon>Pseudomonadati</taxon>
        <taxon>Pseudomonadota</taxon>
        <taxon>Betaproteobacteria</taxon>
        <taxon>Burkholderiales</taxon>
        <taxon>Comamonadaceae</taxon>
        <taxon>Delftia</taxon>
    </lineage>
</organism>
<dbReference type="EMBL" id="CP000884">
    <property type="protein sequence ID" value="ABX37719.1"/>
    <property type="molecule type" value="Genomic_DNA"/>
</dbReference>
<dbReference type="PROSITE" id="PS51257">
    <property type="entry name" value="PROKAR_LIPOPROTEIN"/>
    <property type="match status" value="1"/>
</dbReference>
<accession>A9BN24</accession>
<dbReference type="Pfam" id="PF06804">
    <property type="entry name" value="Lipoprotein_18"/>
    <property type="match status" value="1"/>
</dbReference>
<dbReference type="HOGENOM" id="CLU_056157_0_0_4"/>
<dbReference type="Gene3D" id="3.30.310.170">
    <property type="entry name" value="Outer membrane protein assembly factor BamC"/>
    <property type="match status" value="1"/>
</dbReference>
<keyword evidence="2" id="KW-1185">Reference proteome</keyword>
<reference evidence="2" key="2">
    <citation type="submission" date="2007-11" db="EMBL/GenBank/DDBJ databases">
        <title>Complete sequence of Delftia acidovorans DSM 14801 / SPH-1.</title>
        <authorList>
            <person name="Copeland A."/>
            <person name="Lucas S."/>
            <person name="Lapidus A."/>
            <person name="Barry K."/>
            <person name="Glavina del Rio T."/>
            <person name="Dalin E."/>
            <person name="Tice H."/>
            <person name="Pitluck S."/>
            <person name="Lowry S."/>
            <person name="Clum A."/>
            <person name="Schmutz J."/>
            <person name="Larimer F."/>
            <person name="Land M."/>
            <person name="Hauser L."/>
            <person name="Kyrpides N."/>
            <person name="Kim E."/>
            <person name="Schleheck D."/>
            <person name="Richardson P."/>
        </authorList>
    </citation>
    <scope>NUCLEOTIDE SEQUENCE [LARGE SCALE GENOMIC DNA]</scope>
    <source>
        <strain evidence="2">DSM 14801 / SPH-1</strain>
    </source>
</reference>
<proteinExistence type="predicted"/>
<gene>
    <name evidence="1" type="ordered locus">Daci_5090</name>
</gene>
<dbReference type="eggNOG" id="COG3317">
    <property type="taxonomic scope" value="Bacteria"/>
</dbReference>
<dbReference type="Proteomes" id="UP000000784">
    <property type="component" value="Chromosome"/>
</dbReference>
<name>A9BN24_DELAS</name>
<dbReference type="AlphaFoldDB" id="A9BN24"/>
<dbReference type="InterPro" id="IPR042268">
    <property type="entry name" value="BamC_C"/>
</dbReference>
<dbReference type="InterPro" id="IPR010653">
    <property type="entry name" value="NlpB/DapX"/>
</dbReference>
<evidence type="ECO:0000313" key="1">
    <source>
        <dbReference type="EMBL" id="ABX37719.1"/>
    </source>
</evidence>
<reference evidence="1 2" key="1">
    <citation type="journal article" date="2004" name="Appl. Environ. Microbiol.">
        <title>Mineralization of individual congeners of linear alkylbenzenesulfonate by defined pairs of heterotrophic bacteria.</title>
        <authorList>
            <person name="Schleheck D."/>
            <person name="Knepper T.P."/>
            <person name="Fischer K."/>
            <person name="Cook A.M."/>
        </authorList>
    </citation>
    <scope>NUCLEOTIDE SEQUENCE [LARGE SCALE GENOMIC DNA]</scope>
    <source>
        <strain evidence="2">DSM 14801 / SPH-1</strain>
    </source>
</reference>
<sequence>MRRPAPPTERTKDIRVKQPIARLSLLSLAIGLTACTTTFQESKIDYKSAGKQQAPTLEVPPDLTQLSTDSRYAVPGGVVSAAAMEANSKAQKPAEGRTATAALGDVRIERNGEQRWLVIKRPADQLWEPVRDFWLENGFIFTTEDRQLGIIETDWAENRAKIPQDVIRKTLGKVFDGLYSTSERDRFRTRLERSADGSTEVYITHRGMQEVYTSAQKDQTIWQPRPSDPELETEFLRRLMVKLGVSQEQADAVAKANTTTAAATGSVRMESANGQPVLQIDEGFDRAWRRVGVALDRTGFTVEDRDRSRGIYFVRYVAPDAKVEPKGFFSKLFSRSPDAAAPVKYQIQVRSEGDKSTVTVLNTQGQPETSANAQRIVRVITDDMK</sequence>
<dbReference type="STRING" id="398578.Daci_5090"/>
<evidence type="ECO:0000313" key="2">
    <source>
        <dbReference type="Proteomes" id="UP000000784"/>
    </source>
</evidence>
<protein>
    <submittedName>
        <fullName evidence="1">NlpBDapX family lipoprotein</fullName>
    </submittedName>
</protein>